<keyword evidence="6" id="KW-1185">Reference proteome</keyword>
<evidence type="ECO:0000259" key="3">
    <source>
        <dbReference type="Pfam" id="PF01408"/>
    </source>
</evidence>
<feature type="domain" description="GFO/IDH/MocA-like oxidoreductase" evidence="4">
    <location>
        <begin position="141"/>
        <end position="285"/>
    </location>
</feature>
<feature type="region of interest" description="Disordered" evidence="2">
    <location>
        <begin position="388"/>
        <end position="413"/>
    </location>
</feature>
<dbReference type="InterPro" id="IPR036291">
    <property type="entry name" value="NAD(P)-bd_dom_sf"/>
</dbReference>
<dbReference type="Gene3D" id="3.40.50.720">
    <property type="entry name" value="NAD(P)-binding Rossmann-like Domain"/>
    <property type="match status" value="1"/>
</dbReference>
<dbReference type="InterPro" id="IPR055170">
    <property type="entry name" value="GFO_IDH_MocA-like_dom"/>
</dbReference>
<dbReference type="EMBL" id="JAVREJ010000015">
    <property type="protein sequence ID" value="MDT0351866.1"/>
    <property type="molecule type" value="Genomic_DNA"/>
</dbReference>
<evidence type="ECO:0000256" key="2">
    <source>
        <dbReference type="SAM" id="MobiDB-lite"/>
    </source>
</evidence>
<organism evidence="5 6">
    <name type="scientific">Pseudonocardia charpentierae</name>
    <dbReference type="NCBI Taxonomy" id="3075545"/>
    <lineage>
        <taxon>Bacteria</taxon>
        <taxon>Bacillati</taxon>
        <taxon>Actinomycetota</taxon>
        <taxon>Actinomycetes</taxon>
        <taxon>Pseudonocardiales</taxon>
        <taxon>Pseudonocardiaceae</taxon>
        <taxon>Pseudonocardia</taxon>
    </lineage>
</organism>
<dbReference type="Proteomes" id="UP001183202">
    <property type="component" value="Unassembled WGS sequence"/>
</dbReference>
<dbReference type="SUPFAM" id="SSF51735">
    <property type="entry name" value="NAD(P)-binding Rossmann-fold domains"/>
    <property type="match status" value="1"/>
</dbReference>
<evidence type="ECO:0000313" key="5">
    <source>
        <dbReference type="EMBL" id="MDT0351866.1"/>
    </source>
</evidence>
<dbReference type="PANTHER" id="PTHR43818:SF11">
    <property type="entry name" value="BCDNA.GH03377"/>
    <property type="match status" value="1"/>
</dbReference>
<accession>A0ABU2ND47</accession>
<dbReference type="Gene3D" id="3.30.360.10">
    <property type="entry name" value="Dihydrodipicolinate Reductase, domain 2"/>
    <property type="match status" value="1"/>
</dbReference>
<name>A0ABU2ND47_9PSEU</name>
<dbReference type="InterPro" id="IPR050463">
    <property type="entry name" value="Gfo/Idh/MocA_oxidrdct_glycsds"/>
</dbReference>
<evidence type="ECO:0000256" key="1">
    <source>
        <dbReference type="ARBA" id="ARBA00023002"/>
    </source>
</evidence>
<dbReference type="InterPro" id="IPR000683">
    <property type="entry name" value="Gfo/Idh/MocA-like_OxRdtase_N"/>
</dbReference>
<dbReference type="SUPFAM" id="SSF55347">
    <property type="entry name" value="Glyceraldehyde-3-phosphate dehydrogenase-like, C-terminal domain"/>
    <property type="match status" value="1"/>
</dbReference>
<gene>
    <name evidence="5" type="ORF">RM445_20275</name>
</gene>
<keyword evidence="1" id="KW-0560">Oxidoreductase</keyword>
<dbReference type="PANTHER" id="PTHR43818">
    <property type="entry name" value="BCDNA.GH03377"/>
    <property type="match status" value="1"/>
</dbReference>
<comment type="caution">
    <text evidence="5">The sequence shown here is derived from an EMBL/GenBank/DDBJ whole genome shotgun (WGS) entry which is preliminary data.</text>
</comment>
<evidence type="ECO:0000259" key="4">
    <source>
        <dbReference type="Pfam" id="PF22725"/>
    </source>
</evidence>
<reference evidence="6" key="1">
    <citation type="submission" date="2023-07" db="EMBL/GenBank/DDBJ databases">
        <title>30 novel species of actinomycetes from the DSMZ collection.</title>
        <authorList>
            <person name="Nouioui I."/>
        </authorList>
    </citation>
    <scope>NUCLEOTIDE SEQUENCE [LARGE SCALE GENOMIC DNA]</scope>
    <source>
        <strain evidence="6">DSM 45834</strain>
    </source>
</reference>
<evidence type="ECO:0000313" key="6">
    <source>
        <dbReference type="Proteomes" id="UP001183202"/>
    </source>
</evidence>
<protein>
    <submittedName>
        <fullName evidence="5">Gfo/Idh/MocA family oxidoreductase</fullName>
    </submittedName>
</protein>
<dbReference type="Pfam" id="PF01408">
    <property type="entry name" value="GFO_IDH_MocA"/>
    <property type="match status" value="1"/>
</dbReference>
<sequence>MPEQISVAVIGAGMAGRSHAAAYRMAGSVSGPGLPQIRLAAIADANVALAEDGARRYGYEKALPSWEAVAEDPSIDAVSIVVGNALHRPIAEALVAAGKHVLCEKPLAGSMEDAQAMVALEKQGKVVTAVGYCYRRSPAIAAIRDHIRNNELGELTTLHARYWCDYACDARGPLSWRFKGGMGSGALGDIGAHIIDQGEYLCGPIASVSGGNVSIQIAKRPLPLGAVVGHGSAPVSSEMGEVENEDTATFTARFQSGLAATFSVSRTAFGMPNGLGFDIYGTGGRCSFDFHRPAEYEIDDAQPEARTRGLRRVIVGPQMPYFRNGYPMEAPGVGIGNQEQFNYQARAFLDQIAGVADPLPPNATFADGLRSMEIIEAVVQSSQNGGAEVAINPPASDAASASAGTATVPAPPA</sequence>
<dbReference type="Pfam" id="PF22725">
    <property type="entry name" value="GFO_IDH_MocA_C3"/>
    <property type="match status" value="1"/>
</dbReference>
<feature type="domain" description="Gfo/Idh/MocA-like oxidoreductase N-terminal" evidence="3">
    <location>
        <begin position="5"/>
        <end position="132"/>
    </location>
</feature>
<proteinExistence type="predicted"/>
<dbReference type="RefSeq" id="WP_311558353.1">
    <property type="nucleotide sequence ID" value="NZ_JAVREJ010000015.1"/>
</dbReference>
<feature type="compositionally biased region" description="Low complexity" evidence="2">
    <location>
        <begin position="393"/>
        <end position="413"/>
    </location>
</feature>